<proteinExistence type="predicted"/>
<feature type="compositionally biased region" description="Low complexity" evidence="1">
    <location>
        <begin position="133"/>
        <end position="147"/>
    </location>
</feature>
<dbReference type="InParanoid" id="A0A1Y2M4A8"/>
<keyword evidence="4" id="KW-1185">Reference proteome</keyword>
<evidence type="ECO:0000313" key="3">
    <source>
        <dbReference type="EMBL" id="OSS50297.1"/>
    </source>
</evidence>
<gene>
    <name evidence="3" type="ORF">B5807_04898</name>
</gene>
<organism evidence="3 4">
    <name type="scientific">Epicoccum nigrum</name>
    <name type="common">Soil fungus</name>
    <name type="synonym">Epicoccum purpurascens</name>
    <dbReference type="NCBI Taxonomy" id="105696"/>
    <lineage>
        <taxon>Eukaryota</taxon>
        <taxon>Fungi</taxon>
        <taxon>Dikarya</taxon>
        <taxon>Ascomycota</taxon>
        <taxon>Pezizomycotina</taxon>
        <taxon>Dothideomycetes</taxon>
        <taxon>Pleosporomycetidae</taxon>
        <taxon>Pleosporales</taxon>
        <taxon>Pleosporineae</taxon>
        <taxon>Didymellaceae</taxon>
        <taxon>Epicoccum</taxon>
    </lineage>
</organism>
<evidence type="ECO:0000256" key="1">
    <source>
        <dbReference type="SAM" id="MobiDB-lite"/>
    </source>
</evidence>
<reference evidence="3 4" key="1">
    <citation type="journal article" date="2017" name="Genome Announc.">
        <title>Genome sequence of the saprophytic ascomycete Epicoccum nigrum ICMP 19927 strain isolated from New Zealand.</title>
        <authorList>
            <person name="Fokin M."/>
            <person name="Fleetwood D."/>
            <person name="Weir B.S."/>
            <person name="Villas-Boas S.G."/>
        </authorList>
    </citation>
    <scope>NUCLEOTIDE SEQUENCE [LARGE SCALE GENOMIC DNA]</scope>
    <source>
        <strain evidence="3 4">ICMP 19927</strain>
    </source>
</reference>
<dbReference type="EMBL" id="KZ107842">
    <property type="protein sequence ID" value="OSS50297.1"/>
    <property type="molecule type" value="Genomic_DNA"/>
</dbReference>
<keyword evidence="2" id="KW-0472">Membrane</keyword>
<evidence type="ECO:0000256" key="2">
    <source>
        <dbReference type="SAM" id="Phobius"/>
    </source>
</evidence>
<accession>A0A1Y2M4A8</accession>
<feature type="compositionally biased region" description="Basic and acidic residues" evidence="1">
    <location>
        <begin position="123"/>
        <end position="132"/>
    </location>
</feature>
<feature type="region of interest" description="Disordered" evidence="1">
    <location>
        <begin position="123"/>
        <end position="147"/>
    </location>
</feature>
<keyword evidence="2" id="KW-0812">Transmembrane</keyword>
<feature type="transmembrane region" description="Helical" evidence="2">
    <location>
        <begin position="12"/>
        <end position="30"/>
    </location>
</feature>
<dbReference type="Proteomes" id="UP000193240">
    <property type="component" value="Unassembled WGS sequence"/>
</dbReference>
<sequence>MASPQVQAVRRWIMTGSVAAITVVGTIYGAGLKTDQEVKRVCFQCLCSPLCLSASLSVEFFAPWMPKIPTDSIQERKRYQEAPPEEVIAQLQIARDNLVLKKTEMERKIAGFHEKKRLKELEALKLQQDRHQQQQQQQQQDQKQQPR</sequence>
<protein>
    <submittedName>
        <fullName evidence="3">Uncharacterized protein</fullName>
    </submittedName>
</protein>
<evidence type="ECO:0000313" key="4">
    <source>
        <dbReference type="Proteomes" id="UP000193240"/>
    </source>
</evidence>
<keyword evidence="2" id="KW-1133">Transmembrane helix</keyword>
<name>A0A1Y2M4A8_EPING</name>
<dbReference type="AlphaFoldDB" id="A0A1Y2M4A8"/>